<proteinExistence type="predicted"/>
<evidence type="ECO:0000313" key="2">
    <source>
        <dbReference type="EMBL" id="KAG6958834.1"/>
    </source>
</evidence>
<evidence type="ECO:0000256" key="1">
    <source>
        <dbReference type="SAM" id="MobiDB-lite"/>
    </source>
</evidence>
<name>A0A8J5IW77_9STRA</name>
<dbReference type="Proteomes" id="UP000709295">
    <property type="component" value="Unassembled WGS sequence"/>
</dbReference>
<gene>
    <name evidence="2" type="ORF">JG688_00010353</name>
</gene>
<reference evidence="2" key="1">
    <citation type="submission" date="2021-01" db="EMBL/GenBank/DDBJ databases">
        <title>Phytophthora aleatoria, a newly-described species from Pinus radiata is distinct from Phytophthora cactorum isolates based on comparative genomics.</title>
        <authorList>
            <person name="Mcdougal R."/>
            <person name="Panda P."/>
            <person name="Williams N."/>
            <person name="Studholme D.J."/>
        </authorList>
    </citation>
    <scope>NUCLEOTIDE SEQUENCE</scope>
    <source>
        <strain evidence="2">NZFS 4037</strain>
    </source>
</reference>
<dbReference type="AlphaFoldDB" id="A0A8J5IW77"/>
<accession>A0A8J5IW77</accession>
<comment type="caution">
    <text evidence="2">The sequence shown here is derived from an EMBL/GenBank/DDBJ whole genome shotgun (WGS) entry which is preliminary data.</text>
</comment>
<dbReference type="EMBL" id="JAENGY010000648">
    <property type="protein sequence ID" value="KAG6958834.1"/>
    <property type="molecule type" value="Genomic_DNA"/>
</dbReference>
<protein>
    <submittedName>
        <fullName evidence="2">Uncharacterized protein</fullName>
    </submittedName>
</protein>
<feature type="compositionally biased region" description="Low complexity" evidence="1">
    <location>
        <begin position="302"/>
        <end position="315"/>
    </location>
</feature>
<evidence type="ECO:0000313" key="3">
    <source>
        <dbReference type="Proteomes" id="UP000709295"/>
    </source>
</evidence>
<feature type="region of interest" description="Disordered" evidence="1">
    <location>
        <begin position="302"/>
        <end position="329"/>
    </location>
</feature>
<organism evidence="2 3">
    <name type="scientific">Phytophthora aleatoria</name>
    <dbReference type="NCBI Taxonomy" id="2496075"/>
    <lineage>
        <taxon>Eukaryota</taxon>
        <taxon>Sar</taxon>
        <taxon>Stramenopiles</taxon>
        <taxon>Oomycota</taxon>
        <taxon>Peronosporomycetes</taxon>
        <taxon>Peronosporales</taxon>
        <taxon>Peronosporaceae</taxon>
        <taxon>Phytophthora</taxon>
    </lineage>
</organism>
<sequence length="345" mass="39724">MARVVTISSERVEDVIELAKHAGELTRTVRAHMYQNNFILAFRAFEQLPHLEAMHLWYIEEIIRSFFLGLIDMQTLLNFFGILPTSLWALEGVEKLHSSIEMCVEAGHFQTGLAPQRICPVVPVVRFLGEFKNSLTGAARLRAERCWDQLASPTVRAIIAGGEFVVESVSRGEIMPYRHDGNRQERWRIVQVHDAENCFLIQNVAFGEYLYATFRGRPGREQSMVSLWRSDYQFDDDEKEMFYWQLIPVDQDNREVFALYNRYQKEFLFAPDVFHDQERRFSVAALCVRYALWELESLMNNSDPSVVSDTSSGSEDSSRGAEMIKIPELEDASKGMRAFTSGYSS</sequence>
<keyword evidence="3" id="KW-1185">Reference proteome</keyword>